<evidence type="ECO:0000256" key="1">
    <source>
        <dbReference type="SAM" id="MobiDB-lite"/>
    </source>
</evidence>
<feature type="region of interest" description="Disordered" evidence="1">
    <location>
        <begin position="243"/>
        <end position="281"/>
    </location>
</feature>
<reference evidence="2 3" key="1">
    <citation type="journal article" date="2018" name="Mol. Plant">
        <title>The genome of Artemisia annua provides insight into the evolution of Asteraceae family and artemisinin biosynthesis.</title>
        <authorList>
            <person name="Shen Q."/>
            <person name="Zhang L."/>
            <person name="Liao Z."/>
            <person name="Wang S."/>
            <person name="Yan T."/>
            <person name="Shi P."/>
            <person name="Liu M."/>
            <person name="Fu X."/>
            <person name="Pan Q."/>
            <person name="Wang Y."/>
            <person name="Lv Z."/>
            <person name="Lu X."/>
            <person name="Zhang F."/>
            <person name="Jiang W."/>
            <person name="Ma Y."/>
            <person name="Chen M."/>
            <person name="Hao X."/>
            <person name="Li L."/>
            <person name="Tang Y."/>
            <person name="Lv G."/>
            <person name="Zhou Y."/>
            <person name="Sun X."/>
            <person name="Brodelius P.E."/>
            <person name="Rose J.K.C."/>
            <person name="Tang K."/>
        </authorList>
    </citation>
    <scope>NUCLEOTIDE SEQUENCE [LARGE SCALE GENOMIC DNA]</scope>
    <source>
        <strain evidence="3">cv. Huhao1</strain>
        <tissue evidence="2">Leaf</tissue>
    </source>
</reference>
<sequence length="281" mass="31648">MNEADLKKCVELGEKHDNVLEIYVSYSVFELHDATSPSALPPVENALSNDDTDSDLEGDYNIFEYDTEEESDTASIDHLSDGEDELYEVRTKRPDPAPKAKSKKMFDENFLTRVYNGLPRDGYAEDDVAPKYNSVSHEDEDKIGDHWPVHNPDIKWKLMKPHLVRTRGRGDGSRTRMYPQGIKPIGYGVSYDPIDGEPMLGDVIGIPRPAWPPEIALSQSQPLPSQENPVEAANEGEIVQHVELHQEEPSPPRRSERIKQIIFKRPPAPGPGLREDDAIEV</sequence>
<accession>A0A2U1KN59</accession>
<protein>
    <submittedName>
        <fullName evidence="2">Uncharacterized protein</fullName>
    </submittedName>
</protein>
<feature type="compositionally biased region" description="Basic and acidic residues" evidence="1">
    <location>
        <begin position="243"/>
        <end position="259"/>
    </location>
</feature>
<dbReference type="AlphaFoldDB" id="A0A2U1KN59"/>
<dbReference type="Proteomes" id="UP000245207">
    <property type="component" value="Unassembled WGS sequence"/>
</dbReference>
<dbReference type="EMBL" id="PKPP01015883">
    <property type="protein sequence ID" value="PWA38207.1"/>
    <property type="molecule type" value="Genomic_DNA"/>
</dbReference>
<comment type="caution">
    <text evidence="2">The sequence shown here is derived from an EMBL/GenBank/DDBJ whole genome shotgun (WGS) entry which is preliminary data.</text>
</comment>
<gene>
    <name evidence="2" type="ORF">CTI12_AA583410</name>
</gene>
<evidence type="ECO:0000313" key="2">
    <source>
        <dbReference type="EMBL" id="PWA38207.1"/>
    </source>
</evidence>
<keyword evidence="3" id="KW-1185">Reference proteome</keyword>
<evidence type="ECO:0000313" key="3">
    <source>
        <dbReference type="Proteomes" id="UP000245207"/>
    </source>
</evidence>
<name>A0A2U1KN59_ARTAN</name>
<organism evidence="2 3">
    <name type="scientific">Artemisia annua</name>
    <name type="common">Sweet wormwood</name>
    <dbReference type="NCBI Taxonomy" id="35608"/>
    <lineage>
        <taxon>Eukaryota</taxon>
        <taxon>Viridiplantae</taxon>
        <taxon>Streptophyta</taxon>
        <taxon>Embryophyta</taxon>
        <taxon>Tracheophyta</taxon>
        <taxon>Spermatophyta</taxon>
        <taxon>Magnoliopsida</taxon>
        <taxon>eudicotyledons</taxon>
        <taxon>Gunneridae</taxon>
        <taxon>Pentapetalae</taxon>
        <taxon>asterids</taxon>
        <taxon>campanulids</taxon>
        <taxon>Asterales</taxon>
        <taxon>Asteraceae</taxon>
        <taxon>Asteroideae</taxon>
        <taxon>Anthemideae</taxon>
        <taxon>Artemisiinae</taxon>
        <taxon>Artemisia</taxon>
    </lineage>
</organism>
<proteinExistence type="predicted"/>